<dbReference type="Pfam" id="PF25787">
    <property type="entry name" value="HTH_SB"/>
    <property type="match status" value="1"/>
</dbReference>
<dbReference type="EMBL" id="FR904338">
    <property type="protein sequence ID" value="CDQ59937.1"/>
    <property type="molecule type" value="Genomic_DNA"/>
</dbReference>
<dbReference type="InterPro" id="IPR057667">
    <property type="entry name" value="HTH_SB"/>
</dbReference>
<reference evidence="5" key="2">
    <citation type="submission" date="2014-03" db="EMBL/GenBank/DDBJ databases">
        <authorList>
            <person name="Genoscope - CEA"/>
        </authorList>
    </citation>
    <scope>NUCLEOTIDE SEQUENCE</scope>
</reference>
<accession>A0A060VYK7</accession>
<feature type="compositionally biased region" description="Basic and acidic residues" evidence="2">
    <location>
        <begin position="399"/>
        <end position="416"/>
    </location>
</feature>
<name>A0A060VYK7_ONCMY</name>
<feature type="domain" description="Sleeping Beauty transposase HTH" evidence="4">
    <location>
        <begin position="239"/>
        <end position="290"/>
    </location>
</feature>
<gene>
    <name evidence="5" type="ORF">GSONMT00080845001</name>
</gene>
<evidence type="ECO:0000259" key="4">
    <source>
        <dbReference type="Pfam" id="PF25787"/>
    </source>
</evidence>
<evidence type="ECO:0000256" key="2">
    <source>
        <dbReference type="SAM" id="MobiDB-lite"/>
    </source>
</evidence>
<dbReference type="AlphaFoldDB" id="A0A060VYK7"/>
<dbReference type="InterPro" id="IPR036388">
    <property type="entry name" value="WH-like_DNA-bd_sf"/>
</dbReference>
<dbReference type="GO" id="GO:0099572">
    <property type="term" value="C:postsynaptic specialization"/>
    <property type="evidence" value="ECO:0007669"/>
    <property type="project" value="TreeGrafter"/>
</dbReference>
<dbReference type="PANTHER" id="PTHR12353:SF3">
    <property type="entry name" value="DISKS LARGE-ASSOCIATED PROTEIN 2"/>
    <property type="match status" value="1"/>
</dbReference>
<evidence type="ECO:0000256" key="1">
    <source>
        <dbReference type="ARBA" id="ARBA00008839"/>
    </source>
</evidence>
<feature type="compositionally biased region" description="Basic and acidic residues" evidence="2">
    <location>
        <begin position="431"/>
        <end position="449"/>
    </location>
</feature>
<sequence length="483" mass="53668">MWRSLSCPSISLTNLCCLLFSGIQFRLPSSCSVDRANPPPAVTHTPSYKAKTPPPVPPRATSKPLISVTAQSSTDSTQDAYHEGRHPRGSILWAPDGLGGSGRNLYNSTDSLDSAKAVTLAMETAAGKRHASMGSHSSVQTCDKAVLVSKAEEYLKTPRSSIGIQARQVIYKYMLGKAPPYLSSLVTITTPTRSTRSRRYSEGGNTLLKGELLISACYLYKDTCPQKQSINEIPNFPLMAKTKELSKDVRDKIVDLHKAGMGYKTITKQLGEKVTTVGAIIRKWKKHKRTVNLPRPGAPRKISPRGVAMIMRTVRNQPRTTREDLVNDLKASGTIVTKKTIDNTLRREGLKSCSVGKDPSAMPRPTSQDLAGFWDLLQLSIDDVTAKFDELQEIKSNEWRPVESPEKKTPLQERKWPPPLPKRPPKGRGGVMRERSLDLQDRQRQEARRRLMAAKRAASFRQNSATERADSIEIYIPEAQTRL</sequence>
<reference evidence="5" key="1">
    <citation type="journal article" date="2014" name="Nat. Commun.">
        <title>The rainbow trout genome provides novel insights into evolution after whole-genome duplication in vertebrates.</title>
        <authorList>
            <person name="Berthelot C."/>
            <person name="Brunet F."/>
            <person name="Chalopin D."/>
            <person name="Juanchich A."/>
            <person name="Bernard M."/>
            <person name="Noel B."/>
            <person name="Bento P."/>
            <person name="Da Silva C."/>
            <person name="Labadie K."/>
            <person name="Alberti A."/>
            <person name="Aury J.M."/>
            <person name="Louis A."/>
            <person name="Dehais P."/>
            <person name="Bardou P."/>
            <person name="Montfort J."/>
            <person name="Klopp C."/>
            <person name="Cabau C."/>
            <person name="Gaspin C."/>
            <person name="Thorgaard G.H."/>
            <person name="Boussaha M."/>
            <person name="Quillet E."/>
            <person name="Guyomard R."/>
            <person name="Galiana D."/>
            <person name="Bobe J."/>
            <person name="Volff J.N."/>
            <person name="Genet C."/>
            <person name="Wincker P."/>
            <person name="Jaillon O."/>
            <person name="Roest Crollius H."/>
            <person name="Guiguen Y."/>
        </authorList>
    </citation>
    <scope>NUCLEOTIDE SEQUENCE [LARGE SCALE GENOMIC DNA]</scope>
</reference>
<feature type="signal peptide" evidence="3">
    <location>
        <begin position="1"/>
        <end position="17"/>
    </location>
</feature>
<dbReference type="GO" id="GO:0098978">
    <property type="term" value="C:glutamatergic synapse"/>
    <property type="evidence" value="ECO:0007669"/>
    <property type="project" value="TreeGrafter"/>
</dbReference>
<dbReference type="PANTHER" id="PTHR12353">
    <property type="entry name" value="DISKS LARGE-ASSOCIATED PROTEIN DAP SAP90/PSD-95-ASSOCIATED PROTEIN"/>
    <property type="match status" value="1"/>
</dbReference>
<dbReference type="GO" id="GO:0006313">
    <property type="term" value="P:DNA transposition"/>
    <property type="evidence" value="ECO:0007669"/>
    <property type="project" value="InterPro"/>
</dbReference>
<feature type="region of interest" description="Disordered" evidence="2">
    <location>
        <begin position="38"/>
        <end position="65"/>
    </location>
</feature>
<dbReference type="Gene3D" id="1.10.10.10">
    <property type="entry name" value="Winged helix-like DNA-binding domain superfamily/Winged helix DNA-binding domain"/>
    <property type="match status" value="1"/>
</dbReference>
<dbReference type="SUPFAM" id="SSF46689">
    <property type="entry name" value="Homeodomain-like"/>
    <property type="match status" value="1"/>
</dbReference>
<dbReference type="InterPro" id="IPR005026">
    <property type="entry name" value="SAPAP"/>
</dbReference>
<dbReference type="Pfam" id="PF03359">
    <property type="entry name" value="GKAP"/>
    <property type="match status" value="1"/>
</dbReference>
<dbReference type="GO" id="GO:0003677">
    <property type="term" value="F:DNA binding"/>
    <property type="evidence" value="ECO:0007669"/>
    <property type="project" value="InterPro"/>
</dbReference>
<comment type="similarity">
    <text evidence="1">Belongs to the SAPAP family.</text>
</comment>
<dbReference type="GO" id="GO:0015074">
    <property type="term" value="P:DNA integration"/>
    <property type="evidence" value="ECO:0007669"/>
    <property type="project" value="InterPro"/>
</dbReference>
<keyword evidence="3" id="KW-0732">Signal</keyword>
<evidence type="ECO:0000256" key="3">
    <source>
        <dbReference type="SAM" id="SignalP"/>
    </source>
</evidence>
<organism evidence="5 6">
    <name type="scientific">Oncorhynchus mykiss</name>
    <name type="common">Rainbow trout</name>
    <name type="synonym">Salmo gairdneri</name>
    <dbReference type="NCBI Taxonomy" id="8022"/>
    <lineage>
        <taxon>Eukaryota</taxon>
        <taxon>Metazoa</taxon>
        <taxon>Chordata</taxon>
        <taxon>Craniata</taxon>
        <taxon>Vertebrata</taxon>
        <taxon>Euteleostomi</taxon>
        <taxon>Actinopterygii</taxon>
        <taxon>Neopterygii</taxon>
        <taxon>Teleostei</taxon>
        <taxon>Protacanthopterygii</taxon>
        <taxon>Salmoniformes</taxon>
        <taxon>Salmonidae</taxon>
        <taxon>Salmoninae</taxon>
        <taxon>Oncorhynchus</taxon>
    </lineage>
</organism>
<dbReference type="GO" id="GO:0060090">
    <property type="term" value="F:molecular adaptor activity"/>
    <property type="evidence" value="ECO:0007669"/>
    <property type="project" value="TreeGrafter"/>
</dbReference>
<proteinExistence type="inferred from homology"/>
<evidence type="ECO:0000313" key="6">
    <source>
        <dbReference type="Proteomes" id="UP000193380"/>
    </source>
</evidence>
<evidence type="ECO:0000313" key="5">
    <source>
        <dbReference type="EMBL" id="CDQ59937.1"/>
    </source>
</evidence>
<feature type="region of interest" description="Disordered" evidence="2">
    <location>
        <begin position="399"/>
        <end position="450"/>
    </location>
</feature>
<dbReference type="InterPro" id="IPR009057">
    <property type="entry name" value="Homeodomain-like_sf"/>
</dbReference>
<dbReference type="PaxDb" id="8022-A0A060VYK7"/>
<dbReference type="GO" id="GO:0023052">
    <property type="term" value="P:signaling"/>
    <property type="evidence" value="ECO:0007669"/>
    <property type="project" value="InterPro"/>
</dbReference>
<protein>
    <recommendedName>
        <fullName evidence="4">Sleeping Beauty transposase HTH domain-containing protein</fullName>
    </recommendedName>
</protein>
<dbReference type="Proteomes" id="UP000193380">
    <property type="component" value="Unassembled WGS sequence"/>
</dbReference>
<dbReference type="STRING" id="8022.A0A060VYK7"/>
<feature type="chain" id="PRO_5005156793" description="Sleeping Beauty transposase HTH domain-containing protein" evidence="3">
    <location>
        <begin position="18"/>
        <end position="483"/>
    </location>
</feature>